<sequence length="40" mass="3878">MAPLPSGLPSGIPTGIPSDMPTIPTNPAGTALPVTPTLPV</sequence>
<gene>
    <name evidence="2" type="ORF">LARSCL_LOCUS3660</name>
</gene>
<dbReference type="AlphaFoldDB" id="A0AAV1Z966"/>
<dbReference type="Proteomes" id="UP001497382">
    <property type="component" value="Unassembled WGS sequence"/>
</dbReference>
<keyword evidence="3" id="KW-1185">Reference proteome</keyword>
<comment type="caution">
    <text evidence="2">The sequence shown here is derived from an EMBL/GenBank/DDBJ whole genome shotgun (WGS) entry which is preliminary data.</text>
</comment>
<accession>A0AAV1Z966</accession>
<organism evidence="2 3">
    <name type="scientific">Larinioides sclopetarius</name>
    <dbReference type="NCBI Taxonomy" id="280406"/>
    <lineage>
        <taxon>Eukaryota</taxon>
        <taxon>Metazoa</taxon>
        <taxon>Ecdysozoa</taxon>
        <taxon>Arthropoda</taxon>
        <taxon>Chelicerata</taxon>
        <taxon>Arachnida</taxon>
        <taxon>Araneae</taxon>
        <taxon>Araneomorphae</taxon>
        <taxon>Entelegynae</taxon>
        <taxon>Araneoidea</taxon>
        <taxon>Araneidae</taxon>
        <taxon>Larinioides</taxon>
    </lineage>
</organism>
<name>A0AAV1Z966_9ARAC</name>
<evidence type="ECO:0000313" key="3">
    <source>
        <dbReference type="Proteomes" id="UP001497382"/>
    </source>
</evidence>
<protein>
    <submittedName>
        <fullName evidence="2">Uncharacterized protein</fullName>
    </submittedName>
</protein>
<dbReference type="EMBL" id="CAXIEN010000028">
    <property type="protein sequence ID" value="CAL1267429.1"/>
    <property type="molecule type" value="Genomic_DNA"/>
</dbReference>
<feature type="region of interest" description="Disordered" evidence="1">
    <location>
        <begin position="1"/>
        <end position="40"/>
    </location>
</feature>
<proteinExistence type="predicted"/>
<evidence type="ECO:0000313" key="2">
    <source>
        <dbReference type="EMBL" id="CAL1267429.1"/>
    </source>
</evidence>
<evidence type="ECO:0000256" key="1">
    <source>
        <dbReference type="SAM" id="MobiDB-lite"/>
    </source>
</evidence>
<reference evidence="2 3" key="1">
    <citation type="submission" date="2024-04" db="EMBL/GenBank/DDBJ databases">
        <authorList>
            <person name="Rising A."/>
            <person name="Reimegard J."/>
            <person name="Sonavane S."/>
            <person name="Akerstrom W."/>
            <person name="Nylinder S."/>
            <person name="Hedman E."/>
            <person name="Kallberg Y."/>
        </authorList>
    </citation>
    <scope>NUCLEOTIDE SEQUENCE [LARGE SCALE GENOMIC DNA]</scope>
</reference>